<proteinExistence type="predicted"/>
<dbReference type="SUPFAM" id="SSF46689">
    <property type="entry name" value="Homeodomain-like"/>
    <property type="match status" value="1"/>
</dbReference>
<dbReference type="InterPro" id="IPR039532">
    <property type="entry name" value="TetR_C_Firmicutes"/>
</dbReference>
<sequence>MTTENINVDRRVRRTKKIFKSHFIDLVKEKGYKNVTITDVVDRADYNRSTFYIYYKDKEDLAEELVKETLKDLEYAFHSPFLGSSVVDYGKIIPTSNAFFRHLYDHRRVYSLLYISDTIPGFQESFLNKFKKIFYGITYLDQSNEVIGIKHFNTYKMYGSYGVILEWLEGGCIETPEEIADTLLEIFKTSESAFKLEKTAIRK</sequence>
<dbReference type="Proteomes" id="UP000640786">
    <property type="component" value="Unassembled WGS sequence"/>
</dbReference>
<dbReference type="RefSeq" id="WP_191697842.1">
    <property type="nucleotide sequence ID" value="NZ_JACSQO010000012.1"/>
</dbReference>
<organism evidence="5 6">
    <name type="scientific">Psychrobacillus faecigallinarum</name>
    <dbReference type="NCBI Taxonomy" id="2762235"/>
    <lineage>
        <taxon>Bacteria</taxon>
        <taxon>Bacillati</taxon>
        <taxon>Bacillota</taxon>
        <taxon>Bacilli</taxon>
        <taxon>Bacillales</taxon>
        <taxon>Bacillaceae</taxon>
        <taxon>Psychrobacillus</taxon>
    </lineage>
</organism>
<evidence type="ECO:0000256" key="1">
    <source>
        <dbReference type="ARBA" id="ARBA00022491"/>
    </source>
</evidence>
<keyword evidence="2 3" id="KW-0238">DNA-binding</keyword>
<dbReference type="PANTHER" id="PTHR43479:SF7">
    <property type="entry name" value="TETR-FAMILY TRANSCRIPTIONAL REGULATOR"/>
    <property type="match status" value="1"/>
</dbReference>
<protein>
    <submittedName>
        <fullName evidence="5">TetR/AcrR family transcriptional regulator</fullName>
    </submittedName>
</protein>
<name>A0ABR8RE00_9BACI</name>
<dbReference type="Pfam" id="PF00440">
    <property type="entry name" value="TetR_N"/>
    <property type="match status" value="1"/>
</dbReference>
<evidence type="ECO:0000259" key="4">
    <source>
        <dbReference type="PROSITE" id="PS50977"/>
    </source>
</evidence>
<dbReference type="PROSITE" id="PS50977">
    <property type="entry name" value="HTH_TETR_2"/>
    <property type="match status" value="1"/>
</dbReference>
<evidence type="ECO:0000313" key="5">
    <source>
        <dbReference type="EMBL" id="MBD7945988.1"/>
    </source>
</evidence>
<evidence type="ECO:0000256" key="2">
    <source>
        <dbReference type="ARBA" id="ARBA00023125"/>
    </source>
</evidence>
<dbReference type="InterPro" id="IPR001647">
    <property type="entry name" value="HTH_TetR"/>
</dbReference>
<dbReference type="EMBL" id="JACSQO010000012">
    <property type="protein sequence ID" value="MBD7945988.1"/>
    <property type="molecule type" value="Genomic_DNA"/>
</dbReference>
<feature type="DNA-binding region" description="H-T-H motif" evidence="3">
    <location>
        <begin position="36"/>
        <end position="55"/>
    </location>
</feature>
<dbReference type="InterPro" id="IPR009057">
    <property type="entry name" value="Homeodomain-like_sf"/>
</dbReference>
<reference evidence="5 6" key="1">
    <citation type="submission" date="2020-08" db="EMBL/GenBank/DDBJ databases">
        <title>A Genomic Blueprint of the Chicken Gut Microbiome.</title>
        <authorList>
            <person name="Gilroy R."/>
            <person name="Ravi A."/>
            <person name="Getino M."/>
            <person name="Pursley I."/>
            <person name="Horton D.L."/>
            <person name="Alikhan N.-F."/>
            <person name="Baker D."/>
            <person name="Gharbi K."/>
            <person name="Hall N."/>
            <person name="Watson M."/>
            <person name="Adriaenssens E.M."/>
            <person name="Foster-Nyarko E."/>
            <person name="Jarju S."/>
            <person name="Secka A."/>
            <person name="Antonio M."/>
            <person name="Oren A."/>
            <person name="Chaudhuri R."/>
            <person name="La Ragione R.M."/>
            <person name="Hildebrand F."/>
            <person name="Pallen M.J."/>
        </authorList>
    </citation>
    <scope>NUCLEOTIDE SEQUENCE [LARGE SCALE GENOMIC DNA]</scope>
    <source>
        <strain evidence="5 6">Sa2BUA9</strain>
    </source>
</reference>
<comment type="caution">
    <text evidence="5">The sequence shown here is derived from an EMBL/GenBank/DDBJ whole genome shotgun (WGS) entry which is preliminary data.</text>
</comment>
<gene>
    <name evidence="5" type="ORF">H9650_17940</name>
</gene>
<dbReference type="Pfam" id="PF14278">
    <property type="entry name" value="TetR_C_8"/>
    <property type="match status" value="1"/>
</dbReference>
<dbReference type="InterPro" id="IPR050624">
    <property type="entry name" value="HTH-type_Tx_Regulator"/>
</dbReference>
<keyword evidence="1" id="KW-0678">Repressor</keyword>
<feature type="domain" description="HTH tetR-type" evidence="4">
    <location>
        <begin position="13"/>
        <end position="73"/>
    </location>
</feature>
<dbReference type="PANTHER" id="PTHR43479">
    <property type="entry name" value="ACREF/ENVCD OPERON REPRESSOR-RELATED"/>
    <property type="match status" value="1"/>
</dbReference>
<dbReference type="Gene3D" id="1.10.357.10">
    <property type="entry name" value="Tetracycline Repressor, domain 2"/>
    <property type="match status" value="1"/>
</dbReference>
<evidence type="ECO:0000256" key="3">
    <source>
        <dbReference type="PROSITE-ProRule" id="PRU00335"/>
    </source>
</evidence>
<accession>A0ABR8RE00</accession>
<evidence type="ECO:0000313" key="6">
    <source>
        <dbReference type="Proteomes" id="UP000640786"/>
    </source>
</evidence>
<keyword evidence="6" id="KW-1185">Reference proteome</keyword>